<dbReference type="PANTHER" id="PTHR45570:SF1">
    <property type="entry name" value="CARBOXYLIC ESTER HYDROLASE"/>
    <property type="match status" value="1"/>
</dbReference>
<proteinExistence type="inferred from homology"/>
<dbReference type="Pfam" id="PF00135">
    <property type="entry name" value="COesterase"/>
    <property type="match status" value="1"/>
</dbReference>
<dbReference type="Proteomes" id="UP000663882">
    <property type="component" value="Unassembled WGS sequence"/>
</dbReference>
<name>A0A815CV76_9BILA</name>
<feature type="compositionally biased region" description="Polar residues" evidence="4">
    <location>
        <begin position="1"/>
        <end position="11"/>
    </location>
</feature>
<evidence type="ECO:0000256" key="4">
    <source>
        <dbReference type="SAM" id="MobiDB-lite"/>
    </source>
</evidence>
<evidence type="ECO:0000256" key="2">
    <source>
        <dbReference type="ARBA" id="ARBA00022801"/>
    </source>
</evidence>
<accession>A0A815CV76</accession>
<dbReference type="InterPro" id="IPR019819">
    <property type="entry name" value="Carboxylesterase_B_CS"/>
</dbReference>
<evidence type="ECO:0000259" key="5">
    <source>
        <dbReference type="Pfam" id="PF00135"/>
    </source>
</evidence>
<dbReference type="OrthoDB" id="10063497at2759"/>
<dbReference type="GO" id="GO:0016787">
    <property type="term" value="F:hydrolase activity"/>
    <property type="evidence" value="ECO:0007669"/>
    <property type="project" value="UniProtKB-KW"/>
</dbReference>
<reference evidence="6" key="1">
    <citation type="submission" date="2021-02" db="EMBL/GenBank/DDBJ databases">
        <authorList>
            <person name="Nowell W R."/>
        </authorList>
    </citation>
    <scope>NUCLEOTIDE SEQUENCE</scope>
</reference>
<dbReference type="PANTHER" id="PTHR45570">
    <property type="entry name" value="CARBOXYLIC ESTER HYDROLASE"/>
    <property type="match status" value="1"/>
</dbReference>
<dbReference type="InterPro" id="IPR019826">
    <property type="entry name" value="Carboxylesterase_B_AS"/>
</dbReference>
<dbReference type="EC" id="3.1.1.-" evidence="3"/>
<dbReference type="PROSITE" id="PS00122">
    <property type="entry name" value="CARBOXYLESTERASE_B_1"/>
    <property type="match status" value="1"/>
</dbReference>
<evidence type="ECO:0000256" key="1">
    <source>
        <dbReference type="ARBA" id="ARBA00005964"/>
    </source>
</evidence>
<dbReference type="InterPro" id="IPR002018">
    <property type="entry name" value="CarbesteraseB"/>
</dbReference>
<sequence>MSRFTNLTTRTNEFEENILEDMCVSDEDDSNGGEADSKDDSENNSEADEDDSENNSEDDEDDSENNSESDSECDEDNSNDDSERDSSPTLLPSSVSRCPWTVHFHPPPTQQFQSSRKCSCVLPSSPIQTWKPPVPVPKWDPKVINATQPAPACSQPASPITSIRTPNTMSEDCLYLNIFTPLSSNSLSTSLLPVMIFIHGGHFQFGDASQSIYESGHLVNTTNIIIALIQYRLGVFGFLATGNGPNDLKGNYGILDQRLAIAWIKDNIDVFGGNPNEITLFGQSSGGQSTALHYVTSEMQPFFQRAIIQSAPMTIPFRTYSEYVIPGVLLAGQLHCTIGDVACFLTRSMDEIIAAQNAVNGMLTSLNFLLFFEPWLPVIDNVIVHDQLLNMVHNTSFPLKPLIIGTVTDECRDFIYRGWPHPISPSQYVELGLLIFREKAYKILKQYPPDGEGDQRSLAARSATHWVFACSTRVFA</sequence>
<comment type="caution">
    <text evidence="6">The sequence shown here is derived from an EMBL/GenBank/DDBJ whole genome shotgun (WGS) entry which is preliminary data.</text>
</comment>
<keyword evidence="2 3" id="KW-0378">Hydrolase</keyword>
<dbReference type="PROSITE" id="PS00941">
    <property type="entry name" value="CARBOXYLESTERASE_B_2"/>
    <property type="match status" value="1"/>
</dbReference>
<evidence type="ECO:0000256" key="3">
    <source>
        <dbReference type="RuleBase" id="RU361235"/>
    </source>
</evidence>
<gene>
    <name evidence="6" type="ORF">RFH988_LOCUS29048</name>
</gene>
<dbReference type="AlphaFoldDB" id="A0A815CV76"/>
<dbReference type="SUPFAM" id="SSF53474">
    <property type="entry name" value="alpha/beta-Hydrolases"/>
    <property type="match status" value="1"/>
</dbReference>
<feature type="compositionally biased region" description="Acidic residues" evidence="4">
    <location>
        <begin position="42"/>
        <end position="83"/>
    </location>
</feature>
<dbReference type="InterPro" id="IPR029058">
    <property type="entry name" value="AB_hydrolase_fold"/>
</dbReference>
<feature type="domain" description="Carboxylesterase type B" evidence="5">
    <location>
        <begin position="130"/>
        <end position="429"/>
    </location>
</feature>
<organism evidence="6 7">
    <name type="scientific">Rotaria sordida</name>
    <dbReference type="NCBI Taxonomy" id="392033"/>
    <lineage>
        <taxon>Eukaryota</taxon>
        <taxon>Metazoa</taxon>
        <taxon>Spiralia</taxon>
        <taxon>Gnathifera</taxon>
        <taxon>Rotifera</taxon>
        <taxon>Eurotatoria</taxon>
        <taxon>Bdelloidea</taxon>
        <taxon>Philodinida</taxon>
        <taxon>Philodinidae</taxon>
        <taxon>Rotaria</taxon>
    </lineage>
</organism>
<evidence type="ECO:0000313" key="6">
    <source>
        <dbReference type="EMBL" id="CAF1287831.1"/>
    </source>
</evidence>
<evidence type="ECO:0000313" key="7">
    <source>
        <dbReference type="Proteomes" id="UP000663882"/>
    </source>
</evidence>
<feature type="region of interest" description="Disordered" evidence="4">
    <location>
        <begin position="1"/>
        <end position="92"/>
    </location>
</feature>
<dbReference type="EMBL" id="CAJNOO010002664">
    <property type="protein sequence ID" value="CAF1287831.1"/>
    <property type="molecule type" value="Genomic_DNA"/>
</dbReference>
<dbReference type="Gene3D" id="3.40.50.1820">
    <property type="entry name" value="alpha/beta hydrolase"/>
    <property type="match status" value="1"/>
</dbReference>
<comment type="similarity">
    <text evidence="1 3">Belongs to the type-B carboxylesterase/lipase family.</text>
</comment>
<protein>
    <recommendedName>
        <fullName evidence="3">Carboxylic ester hydrolase</fullName>
        <ecNumber evidence="3">3.1.1.-</ecNumber>
    </recommendedName>
</protein>
<feature type="compositionally biased region" description="Acidic residues" evidence="4">
    <location>
        <begin position="14"/>
        <end position="34"/>
    </location>
</feature>